<proteinExistence type="predicted"/>
<dbReference type="InterPro" id="IPR029055">
    <property type="entry name" value="Ntn_hydrolases_N"/>
</dbReference>
<accession>A0ABP4S4Q7</accession>
<dbReference type="SUPFAM" id="SSF56235">
    <property type="entry name" value="N-terminal nucleophile aminohydrolases (Ntn hydrolases)"/>
    <property type="match status" value="1"/>
</dbReference>
<feature type="compositionally biased region" description="Basic residues" evidence="1">
    <location>
        <begin position="490"/>
        <end position="506"/>
    </location>
</feature>
<evidence type="ECO:0000313" key="2">
    <source>
        <dbReference type="EMBL" id="GAA1667352.1"/>
    </source>
</evidence>
<organism evidence="2 3">
    <name type="scientific">Kribbella yunnanensis</name>
    <dbReference type="NCBI Taxonomy" id="190194"/>
    <lineage>
        <taxon>Bacteria</taxon>
        <taxon>Bacillati</taxon>
        <taxon>Actinomycetota</taxon>
        <taxon>Actinomycetes</taxon>
        <taxon>Propionibacteriales</taxon>
        <taxon>Kribbellaceae</taxon>
        <taxon>Kribbella</taxon>
    </lineage>
</organism>
<comment type="caution">
    <text evidence="2">The sequence shown here is derived from an EMBL/GenBank/DDBJ whole genome shotgun (WGS) entry which is preliminary data.</text>
</comment>
<sequence length="506" mass="55122">METLVAYAFHRPDSAARAAEGAARVEAYYADSAAHWGHDGSTHGLHLWGSSDRNTLWPSWHETGNVRVASLHTPVGYERVVGDIAPADAPGPLAEAVRRSPEAFIELAPPFTMAVLDDDRLELFTDSAGLGQLYQVRLPDGWVWSNRPVAALLFAGVAAAASPRGWAFAAACGWFMGDSTPYEGVLAVPGATHIVADGKLHRQTTSRIEPSSLWLTDTVDEPADDLTDSINRLWPLGPQAPETPAPPLPNLIDHALTWHRHSEGQAHDLYAPVPTEGAEVTVAYGHYYPADLPTVNALPLPAKLQVFGRHLETTLVPATGPSEAARAAVGVQIEQVLRDAVRGGIEDAKMLDYFYLVEQIRRGRTAGAVSPQLLPQSIRAAFANAVPVEQQTRPLKRLPRPRRVADAPDRDRIESMLLAVEGFDERALSTLWAASVAGASSSAAEMILRRALWRATFGLHLTEVNNHLPELIRPMTAPPRTLPPQQPTPKPRRARLIPTFTRKHPH</sequence>
<name>A0ABP4S4Q7_9ACTN</name>
<evidence type="ECO:0000256" key="1">
    <source>
        <dbReference type="SAM" id="MobiDB-lite"/>
    </source>
</evidence>
<gene>
    <name evidence="2" type="ORF">GCM10009745_07000</name>
</gene>
<feature type="region of interest" description="Disordered" evidence="1">
    <location>
        <begin position="473"/>
        <end position="506"/>
    </location>
</feature>
<evidence type="ECO:0000313" key="3">
    <source>
        <dbReference type="Proteomes" id="UP001500280"/>
    </source>
</evidence>
<dbReference type="RefSeq" id="WP_344145051.1">
    <property type="nucleotide sequence ID" value="NZ_BAAANF010000002.1"/>
</dbReference>
<keyword evidence="3" id="KW-1185">Reference proteome</keyword>
<feature type="compositionally biased region" description="Pro residues" evidence="1">
    <location>
        <begin position="476"/>
        <end position="489"/>
    </location>
</feature>
<protein>
    <submittedName>
        <fullName evidence="2">Uncharacterized protein</fullName>
    </submittedName>
</protein>
<dbReference type="EMBL" id="BAAANF010000002">
    <property type="protein sequence ID" value="GAA1667352.1"/>
    <property type="molecule type" value="Genomic_DNA"/>
</dbReference>
<dbReference type="Proteomes" id="UP001500280">
    <property type="component" value="Unassembled WGS sequence"/>
</dbReference>
<reference evidence="3" key="1">
    <citation type="journal article" date="2019" name="Int. J. Syst. Evol. Microbiol.">
        <title>The Global Catalogue of Microorganisms (GCM) 10K type strain sequencing project: providing services to taxonomists for standard genome sequencing and annotation.</title>
        <authorList>
            <consortium name="The Broad Institute Genomics Platform"/>
            <consortium name="The Broad Institute Genome Sequencing Center for Infectious Disease"/>
            <person name="Wu L."/>
            <person name="Ma J."/>
        </authorList>
    </citation>
    <scope>NUCLEOTIDE SEQUENCE [LARGE SCALE GENOMIC DNA]</scope>
    <source>
        <strain evidence="3">JCM 14307</strain>
    </source>
</reference>